<dbReference type="InterPro" id="IPR015943">
    <property type="entry name" value="WD40/YVTN_repeat-like_dom_sf"/>
</dbReference>
<dbReference type="PANTHER" id="PTHR12442:SF22">
    <property type="entry name" value="CYTOPLASMIC DYNEIN 1 INTERMEDIATE CHAIN-RELATED"/>
    <property type="match status" value="1"/>
</dbReference>
<accession>A0A914CQA0</accession>
<evidence type="ECO:0000256" key="1">
    <source>
        <dbReference type="ARBA" id="ARBA00004496"/>
    </source>
</evidence>
<feature type="coiled-coil region" evidence="6">
    <location>
        <begin position="43"/>
        <end position="73"/>
    </location>
</feature>
<evidence type="ECO:0000256" key="5">
    <source>
        <dbReference type="PROSITE-ProRule" id="PRU00221"/>
    </source>
</evidence>
<dbReference type="GO" id="GO:0045504">
    <property type="term" value="F:dynein heavy chain binding"/>
    <property type="evidence" value="ECO:0007669"/>
    <property type="project" value="TreeGrafter"/>
</dbReference>
<evidence type="ECO:0000256" key="6">
    <source>
        <dbReference type="SAM" id="Coils"/>
    </source>
</evidence>
<dbReference type="GO" id="GO:0010970">
    <property type="term" value="P:transport along microtubule"/>
    <property type="evidence" value="ECO:0007669"/>
    <property type="project" value="TreeGrafter"/>
</dbReference>
<evidence type="ECO:0000256" key="2">
    <source>
        <dbReference type="ARBA" id="ARBA00022490"/>
    </source>
</evidence>
<dbReference type="WBParaSite" id="ACRNAN_scaffold127.g19429.t2">
    <property type="protein sequence ID" value="ACRNAN_scaffold127.g19429.t2"/>
    <property type="gene ID" value="ACRNAN_scaffold127.g19429"/>
</dbReference>
<evidence type="ECO:0000313" key="7">
    <source>
        <dbReference type="Proteomes" id="UP000887540"/>
    </source>
</evidence>
<keyword evidence="4" id="KW-0677">Repeat</keyword>
<proteinExistence type="predicted"/>
<keyword evidence="7" id="KW-1185">Reference proteome</keyword>
<dbReference type="GO" id="GO:0005868">
    <property type="term" value="C:cytoplasmic dynein complex"/>
    <property type="evidence" value="ECO:0007669"/>
    <property type="project" value="TreeGrafter"/>
</dbReference>
<dbReference type="SMART" id="SM00320">
    <property type="entry name" value="WD40"/>
    <property type="match status" value="7"/>
</dbReference>
<evidence type="ECO:0000256" key="4">
    <source>
        <dbReference type="ARBA" id="ARBA00022737"/>
    </source>
</evidence>
<dbReference type="InterPro" id="IPR036322">
    <property type="entry name" value="WD40_repeat_dom_sf"/>
</dbReference>
<feature type="repeat" description="WD" evidence="5">
    <location>
        <begin position="502"/>
        <end position="549"/>
    </location>
</feature>
<reference evidence="8" key="1">
    <citation type="submission" date="2022-11" db="UniProtKB">
        <authorList>
            <consortium name="WormBaseParasite"/>
        </authorList>
    </citation>
    <scope>IDENTIFICATION</scope>
</reference>
<evidence type="ECO:0000256" key="3">
    <source>
        <dbReference type="ARBA" id="ARBA00022574"/>
    </source>
</evidence>
<dbReference type="PANTHER" id="PTHR12442">
    <property type="entry name" value="DYNEIN INTERMEDIATE CHAIN"/>
    <property type="match status" value="1"/>
</dbReference>
<dbReference type="SUPFAM" id="SSF50978">
    <property type="entry name" value="WD40 repeat-like"/>
    <property type="match status" value="1"/>
</dbReference>
<dbReference type="Proteomes" id="UP000887540">
    <property type="component" value="Unplaced"/>
</dbReference>
<dbReference type="PROSITE" id="PS50082">
    <property type="entry name" value="WD_REPEATS_2"/>
    <property type="match status" value="2"/>
</dbReference>
<evidence type="ECO:0000313" key="8">
    <source>
        <dbReference type="WBParaSite" id="ACRNAN_scaffold127.g19429.t2"/>
    </source>
</evidence>
<keyword evidence="3 5" id="KW-0853">WD repeat</keyword>
<protein>
    <submittedName>
        <fullName evidence="8">Uncharacterized protein</fullName>
    </submittedName>
</protein>
<comment type="subcellular location">
    <subcellularLocation>
        <location evidence="1">Cytoplasm</location>
    </subcellularLocation>
</comment>
<name>A0A914CQA0_9BILA</name>
<dbReference type="InterPro" id="IPR019775">
    <property type="entry name" value="WD40_repeat_CS"/>
</dbReference>
<feature type="repeat" description="WD" evidence="5">
    <location>
        <begin position="550"/>
        <end position="592"/>
    </location>
</feature>
<keyword evidence="6" id="KW-0175">Coiled coil</keyword>
<dbReference type="GO" id="GO:0005737">
    <property type="term" value="C:cytoplasm"/>
    <property type="evidence" value="ECO:0007669"/>
    <property type="project" value="UniProtKB-SubCell"/>
</dbReference>
<dbReference type="PROSITE" id="PS00678">
    <property type="entry name" value="WD_REPEATS_1"/>
    <property type="match status" value="1"/>
</dbReference>
<dbReference type="InterPro" id="IPR001680">
    <property type="entry name" value="WD40_rpt"/>
</dbReference>
<organism evidence="7 8">
    <name type="scientific">Acrobeloides nanus</name>
    <dbReference type="NCBI Taxonomy" id="290746"/>
    <lineage>
        <taxon>Eukaryota</taxon>
        <taxon>Metazoa</taxon>
        <taxon>Ecdysozoa</taxon>
        <taxon>Nematoda</taxon>
        <taxon>Chromadorea</taxon>
        <taxon>Rhabditida</taxon>
        <taxon>Tylenchina</taxon>
        <taxon>Cephalobomorpha</taxon>
        <taxon>Cephaloboidea</taxon>
        <taxon>Cephalobidae</taxon>
        <taxon>Acrobeloides</taxon>
    </lineage>
</organism>
<dbReference type="InterPro" id="IPR050687">
    <property type="entry name" value="Dynein_IC"/>
</dbReference>
<sequence>MTTTPELESIEVEDRQIKHILVRQELVDNFANTILKSIILLDNMAAEERRMELERKKQKLAEMRMDKERRKQEKLRHTLVPGEINGSTTDSGRQSLPNFDMEEILGSVGIPSAVNIENGSHPPKTNDVSHETSPNRILRPNRLPNLEIAEIQTVSIAPKNGMSYSKTTQTDDERISVGEFSLGSQEFDFDEISVGEKNIDINFDESPTHEIAKLLPNLQFGHKHVDEKTEKEIEIQARIPDLSEEEKRQLLTSNPFVQFFQRSAKVIERALNEDVDIFVDYSRDFLAEQNAGDGELLTLNREFIDEKSCANRFVTALDFSSFFPELVAVAYDHNPNAPLDPPGIVNVWSTRHKTLEGTFHSTSRLTSMLYAKFHANIIVGGCYSGQICMWDNRVNKKTPVHKSPLSTAAHTQPVFCMKMVGTQNAHDLVTVSTDGKMCTWSVDNLNAPIDTVTLCCKTKRQLPTLCLSFFHNNITSFCAGGEDGFLYVGDRHGNKGEVAKFYQAHYAPVSTVDMHKTPGKIDYSSLCLSGSLDWSLKLWNLRENSPLLSFEKHKHYVLDVQWSPVHPAVFISSDSDGNAHLWNINADTESPISSLNIGGGRSARKMMWSKDGKQLIIGDDNGRILLYDVHESLYNVRSDEWDKLSSTLKESRLANADNDDRTETAPV</sequence>
<dbReference type="Pfam" id="PF00400">
    <property type="entry name" value="WD40"/>
    <property type="match status" value="1"/>
</dbReference>
<dbReference type="GO" id="GO:0045503">
    <property type="term" value="F:dynein light chain binding"/>
    <property type="evidence" value="ECO:0007669"/>
    <property type="project" value="TreeGrafter"/>
</dbReference>
<dbReference type="AlphaFoldDB" id="A0A914CQA0"/>
<dbReference type="Gene3D" id="2.130.10.10">
    <property type="entry name" value="YVTN repeat-like/Quinoprotein amine dehydrogenase"/>
    <property type="match status" value="2"/>
</dbReference>
<keyword evidence="2" id="KW-0963">Cytoplasm</keyword>